<organism evidence="10 11">
    <name type="scientific">Dimargaris cristalligena</name>
    <dbReference type="NCBI Taxonomy" id="215637"/>
    <lineage>
        <taxon>Eukaryota</taxon>
        <taxon>Fungi</taxon>
        <taxon>Fungi incertae sedis</taxon>
        <taxon>Zoopagomycota</taxon>
        <taxon>Kickxellomycotina</taxon>
        <taxon>Dimargaritomycetes</taxon>
        <taxon>Dimargaritales</taxon>
        <taxon>Dimargaritaceae</taxon>
        <taxon>Dimargaris</taxon>
    </lineage>
</organism>
<dbReference type="STRING" id="215637.A0A4P9ZZ89"/>
<comment type="subcellular location">
    <subcellularLocation>
        <location evidence="2 9">Mitochondrion inner membrane</location>
        <topology evidence="2 9">Single-pass membrane protein</topology>
    </subcellularLocation>
</comment>
<feature type="transmembrane region" description="Helical" evidence="9">
    <location>
        <begin position="27"/>
        <end position="46"/>
    </location>
</feature>
<comment type="subunit">
    <text evidence="9">Component of the mitochondrial contact site and cristae organizing system (MICOS) complex.</text>
</comment>
<dbReference type="AlphaFoldDB" id="A0A4P9ZZ89"/>
<evidence type="ECO:0000256" key="3">
    <source>
        <dbReference type="ARBA" id="ARBA00006792"/>
    </source>
</evidence>
<sequence>MSSTKPATAVPSERVLDDKWDQCVADLLVKAGIGFSAGVVGSVLLFRRRTWPVWAGTGFGIGHAYSECQRQFHPSVAFPPRSSPQ</sequence>
<comment type="similarity">
    <text evidence="3 9">Belongs to the MICOS complex subunit Mic10 family.</text>
</comment>
<name>A0A4P9ZZ89_9FUNG</name>
<evidence type="ECO:0000256" key="2">
    <source>
        <dbReference type="ARBA" id="ARBA00004434"/>
    </source>
</evidence>
<evidence type="ECO:0000256" key="5">
    <source>
        <dbReference type="ARBA" id="ARBA00022792"/>
    </source>
</evidence>
<dbReference type="Pfam" id="PF04418">
    <property type="entry name" value="DUF543"/>
    <property type="match status" value="1"/>
</dbReference>
<evidence type="ECO:0000256" key="8">
    <source>
        <dbReference type="ARBA" id="ARBA00023136"/>
    </source>
</evidence>
<comment type="function">
    <text evidence="1 9">Component of the MICOS complex, a large protein complex of the mitochondrial inner membrane that plays crucial roles in the maintenance of crista junctions, inner membrane architecture, and formation of contact sites to the outer membrane.</text>
</comment>
<keyword evidence="5 9" id="KW-0999">Mitochondrion inner membrane</keyword>
<evidence type="ECO:0000256" key="9">
    <source>
        <dbReference type="RuleBase" id="RU363011"/>
    </source>
</evidence>
<protein>
    <recommendedName>
        <fullName evidence="9">MICOS complex subunit MIC10</fullName>
    </recommendedName>
</protein>
<keyword evidence="7 9" id="KW-0496">Mitochondrion</keyword>
<evidence type="ECO:0000256" key="7">
    <source>
        <dbReference type="ARBA" id="ARBA00023128"/>
    </source>
</evidence>
<evidence type="ECO:0000256" key="4">
    <source>
        <dbReference type="ARBA" id="ARBA00022692"/>
    </source>
</evidence>
<dbReference type="PANTHER" id="PTHR21304">
    <property type="entry name" value="MICOS COMPLEX SUBUNIT MIC10"/>
    <property type="match status" value="1"/>
</dbReference>
<evidence type="ECO:0000256" key="6">
    <source>
        <dbReference type="ARBA" id="ARBA00022989"/>
    </source>
</evidence>
<keyword evidence="4 9" id="KW-0812">Transmembrane</keyword>
<keyword evidence="11" id="KW-1185">Reference proteome</keyword>
<dbReference type="PANTHER" id="PTHR21304:SF0">
    <property type="entry name" value="MICOS COMPLEX SUBUNIT MIC10"/>
    <property type="match status" value="1"/>
</dbReference>
<dbReference type="GO" id="GO:0061617">
    <property type="term" value="C:MICOS complex"/>
    <property type="evidence" value="ECO:0007669"/>
    <property type="project" value="UniProtKB-UniRule"/>
</dbReference>
<keyword evidence="8 9" id="KW-0472">Membrane</keyword>
<dbReference type="InterPro" id="IPR007512">
    <property type="entry name" value="Mic10"/>
</dbReference>
<gene>
    <name evidence="10" type="ORF">BJ085DRAFT_37919</name>
</gene>
<dbReference type="Proteomes" id="UP000268162">
    <property type="component" value="Unassembled WGS sequence"/>
</dbReference>
<accession>A0A4P9ZZ89</accession>
<proteinExistence type="inferred from homology"/>
<keyword evidence="6 9" id="KW-1133">Transmembrane helix</keyword>
<reference evidence="11" key="1">
    <citation type="journal article" date="2018" name="Nat. Microbiol.">
        <title>Leveraging single-cell genomics to expand the fungal tree of life.</title>
        <authorList>
            <person name="Ahrendt S.R."/>
            <person name="Quandt C.A."/>
            <person name="Ciobanu D."/>
            <person name="Clum A."/>
            <person name="Salamov A."/>
            <person name="Andreopoulos B."/>
            <person name="Cheng J.F."/>
            <person name="Woyke T."/>
            <person name="Pelin A."/>
            <person name="Henrissat B."/>
            <person name="Reynolds N.K."/>
            <person name="Benny G.L."/>
            <person name="Smith M.E."/>
            <person name="James T.Y."/>
            <person name="Grigoriev I.V."/>
        </authorList>
    </citation>
    <scope>NUCLEOTIDE SEQUENCE [LARGE SCALE GENOMIC DNA]</scope>
    <source>
        <strain evidence="11">RSA 468</strain>
    </source>
</reference>
<dbReference type="EMBL" id="ML002403">
    <property type="protein sequence ID" value="RKP38120.1"/>
    <property type="molecule type" value="Genomic_DNA"/>
</dbReference>
<evidence type="ECO:0000313" key="11">
    <source>
        <dbReference type="Proteomes" id="UP000268162"/>
    </source>
</evidence>
<dbReference type="OrthoDB" id="1916310at2759"/>
<evidence type="ECO:0000313" key="10">
    <source>
        <dbReference type="EMBL" id="RKP38120.1"/>
    </source>
</evidence>
<evidence type="ECO:0000256" key="1">
    <source>
        <dbReference type="ARBA" id="ARBA00002689"/>
    </source>
</evidence>